<dbReference type="Gene3D" id="2.10.109.10">
    <property type="entry name" value="Umud Fragment, subunit A"/>
    <property type="match status" value="1"/>
</dbReference>
<organism evidence="3 4">
    <name type="scientific">Methylorubrum zatmanii</name>
    <dbReference type="NCBI Taxonomy" id="29429"/>
    <lineage>
        <taxon>Bacteria</taxon>
        <taxon>Pseudomonadati</taxon>
        <taxon>Pseudomonadota</taxon>
        <taxon>Alphaproteobacteria</taxon>
        <taxon>Hyphomicrobiales</taxon>
        <taxon>Methylobacteriaceae</taxon>
        <taxon>Methylorubrum</taxon>
    </lineage>
</organism>
<dbReference type="InterPro" id="IPR039418">
    <property type="entry name" value="LexA-like"/>
</dbReference>
<dbReference type="InterPro" id="IPR010982">
    <property type="entry name" value="Lambda_DNA-bd_dom_sf"/>
</dbReference>
<feature type="compositionally biased region" description="Basic and acidic residues" evidence="1">
    <location>
        <begin position="1"/>
        <end position="13"/>
    </location>
</feature>
<gene>
    <name evidence="3" type="ORF">ACFQDP_03145</name>
</gene>
<evidence type="ECO:0000259" key="2">
    <source>
        <dbReference type="PROSITE" id="PS50943"/>
    </source>
</evidence>
<dbReference type="CDD" id="cd00093">
    <property type="entry name" value="HTH_XRE"/>
    <property type="match status" value="1"/>
</dbReference>
<dbReference type="Pfam" id="PF13560">
    <property type="entry name" value="HTH_31"/>
    <property type="match status" value="1"/>
</dbReference>
<dbReference type="SUPFAM" id="SSF51306">
    <property type="entry name" value="LexA/Signal peptidase"/>
    <property type="match status" value="1"/>
</dbReference>
<accession>A0ABW1WIH5</accession>
<comment type="caution">
    <text evidence="3">The sequence shown here is derived from an EMBL/GenBank/DDBJ whole genome shotgun (WGS) entry which is preliminary data.</text>
</comment>
<dbReference type="EMBL" id="JBHSTT010000010">
    <property type="protein sequence ID" value="MFC6388357.1"/>
    <property type="molecule type" value="Genomic_DNA"/>
</dbReference>
<dbReference type="InterPro" id="IPR001387">
    <property type="entry name" value="Cro/C1-type_HTH"/>
</dbReference>
<dbReference type="CDD" id="cd06529">
    <property type="entry name" value="S24_LexA-like"/>
    <property type="match status" value="1"/>
</dbReference>
<dbReference type="Gene3D" id="1.10.260.40">
    <property type="entry name" value="lambda repressor-like DNA-binding domains"/>
    <property type="match status" value="1"/>
</dbReference>
<evidence type="ECO:0000256" key="1">
    <source>
        <dbReference type="SAM" id="MobiDB-lite"/>
    </source>
</evidence>
<sequence length="264" mass="28489">MGEHISLKGKDSQPQKGTGQAGPLRVISPLMGNALRELRLERGWTHEEAAAAMGVSRGQFIKLERGERGLTERTIALAARAFAVPPSRVIGEVASAAGDRQTPVPTLPQPNATIPDHAESVDPGVFRGPRNVPVYGTGSGGDGGDFSFNGQLIDHAPRPPGIANRKDVYVVYLVGDSVAPAYEDGSPIYVDPHRRPAPRDYVVVELRGEREGEPGPAFVKRLVSRGSGKLRLEQHNPPEQLEPIDEADVVRVHRVIPWPELIGI</sequence>
<dbReference type="Proteomes" id="UP001596237">
    <property type="component" value="Unassembled WGS sequence"/>
</dbReference>
<dbReference type="PROSITE" id="PS50943">
    <property type="entry name" value="HTH_CROC1"/>
    <property type="match status" value="1"/>
</dbReference>
<dbReference type="InterPro" id="IPR036286">
    <property type="entry name" value="LexA/Signal_pep-like_sf"/>
</dbReference>
<dbReference type="Pfam" id="PF00717">
    <property type="entry name" value="Peptidase_S24"/>
    <property type="match status" value="1"/>
</dbReference>
<proteinExistence type="predicted"/>
<evidence type="ECO:0000313" key="4">
    <source>
        <dbReference type="Proteomes" id="UP001596237"/>
    </source>
</evidence>
<reference evidence="4" key="1">
    <citation type="journal article" date="2019" name="Int. J. Syst. Evol. Microbiol.">
        <title>The Global Catalogue of Microorganisms (GCM) 10K type strain sequencing project: providing services to taxonomists for standard genome sequencing and annotation.</title>
        <authorList>
            <consortium name="The Broad Institute Genomics Platform"/>
            <consortium name="The Broad Institute Genome Sequencing Center for Infectious Disease"/>
            <person name="Wu L."/>
            <person name="Ma J."/>
        </authorList>
    </citation>
    <scope>NUCLEOTIDE SEQUENCE [LARGE SCALE GENOMIC DNA]</scope>
    <source>
        <strain evidence="4">CCUG 36916</strain>
    </source>
</reference>
<dbReference type="SMART" id="SM00530">
    <property type="entry name" value="HTH_XRE"/>
    <property type="match status" value="1"/>
</dbReference>
<evidence type="ECO:0000313" key="3">
    <source>
        <dbReference type="EMBL" id="MFC6388357.1"/>
    </source>
</evidence>
<feature type="region of interest" description="Disordered" evidence="1">
    <location>
        <begin position="1"/>
        <end position="25"/>
    </location>
</feature>
<protein>
    <submittedName>
        <fullName evidence="3">Helix-turn-helix domain-containing protein</fullName>
    </submittedName>
</protein>
<keyword evidence="4" id="KW-1185">Reference proteome</keyword>
<dbReference type="RefSeq" id="WP_192282938.1">
    <property type="nucleotide sequence ID" value="NZ_JBHSTT010000010.1"/>
</dbReference>
<dbReference type="SUPFAM" id="SSF47413">
    <property type="entry name" value="lambda repressor-like DNA-binding domains"/>
    <property type="match status" value="1"/>
</dbReference>
<name>A0ABW1WIH5_9HYPH</name>
<feature type="domain" description="HTH cro/C1-type" evidence="2">
    <location>
        <begin position="35"/>
        <end position="89"/>
    </location>
</feature>
<dbReference type="InterPro" id="IPR015927">
    <property type="entry name" value="Peptidase_S24_S26A/B/C"/>
</dbReference>